<dbReference type="NCBIfam" id="TIGR00089">
    <property type="entry name" value="MiaB/RimO family radical SAM methylthiotransferase"/>
    <property type="match status" value="1"/>
</dbReference>
<dbReference type="GO" id="GO:0035599">
    <property type="term" value="F:aspartic acid methylthiotransferase activity"/>
    <property type="evidence" value="ECO:0007669"/>
    <property type="project" value="TreeGrafter"/>
</dbReference>
<comment type="similarity">
    <text evidence="14">Belongs to the methylthiotransferase family. MtaB subfamily.</text>
</comment>
<dbReference type="EC" id="2.8.4.5" evidence="3"/>
<dbReference type="InterPro" id="IPR020612">
    <property type="entry name" value="Methylthiotransferase_CS"/>
</dbReference>
<evidence type="ECO:0000256" key="3">
    <source>
        <dbReference type="ARBA" id="ARBA00013273"/>
    </source>
</evidence>
<dbReference type="InterPro" id="IPR007197">
    <property type="entry name" value="rSAM"/>
</dbReference>
<evidence type="ECO:0000256" key="13">
    <source>
        <dbReference type="ARBA" id="ARBA00051661"/>
    </source>
</evidence>
<dbReference type="CDD" id="cd01335">
    <property type="entry name" value="Radical_SAM"/>
    <property type="match status" value="1"/>
</dbReference>
<evidence type="ECO:0000256" key="15">
    <source>
        <dbReference type="ARBA" id="ARBA00069898"/>
    </source>
</evidence>
<evidence type="ECO:0000256" key="2">
    <source>
        <dbReference type="ARBA" id="ARBA00002399"/>
    </source>
</evidence>
<organism evidence="18 19">
    <name type="scientific">Thermaurantimonas aggregans</name>
    <dbReference type="NCBI Taxonomy" id="2173829"/>
    <lineage>
        <taxon>Bacteria</taxon>
        <taxon>Pseudomonadati</taxon>
        <taxon>Bacteroidota</taxon>
        <taxon>Flavobacteriia</taxon>
        <taxon>Flavobacteriales</taxon>
        <taxon>Schleiferiaceae</taxon>
        <taxon>Thermaurantimonas</taxon>
    </lineage>
</organism>
<dbReference type="Proteomes" id="UP000286715">
    <property type="component" value="Unassembled WGS sequence"/>
</dbReference>
<dbReference type="PROSITE" id="PS01278">
    <property type="entry name" value="MTTASE_RADICAL"/>
    <property type="match status" value="1"/>
</dbReference>
<dbReference type="InterPro" id="IPR006467">
    <property type="entry name" value="MiaB-like_bact"/>
</dbReference>
<comment type="cofactor">
    <cofactor evidence="1">
        <name>[4Fe-4S] cluster</name>
        <dbReference type="ChEBI" id="CHEBI:49883"/>
    </cofactor>
</comment>
<dbReference type="GO" id="GO:0005829">
    <property type="term" value="C:cytosol"/>
    <property type="evidence" value="ECO:0007669"/>
    <property type="project" value="TreeGrafter"/>
</dbReference>
<name>A0A401XNL6_9FLAO</name>
<dbReference type="InterPro" id="IPR023404">
    <property type="entry name" value="rSAM_horseshoe"/>
</dbReference>
<dbReference type="NCBIfam" id="TIGR01579">
    <property type="entry name" value="MiaB-like-C"/>
    <property type="match status" value="1"/>
</dbReference>
<sequence length="472" mass="53255">MKANGVKGSLTFATMNETRRTVAFHTLGCKLNFAETSTIARDFVTNGFKRVEFDQPADVYVINTCSVTQNADDETRQIVKRAQRANPEGIVVVIGCYAQLKPEEIVAIPGVDLVLGATEKFNILRYLNDLQKSDRGTVHSCEISEANSFVSSYSIGDRTRAFLKVQDGCDYKCSYCTIPLARGISRSDSLENVLAKAAEIARQGIREIVLTGVNTGDYGKGEFGNKKHDHTFLDLIRALDEVSGIERIRISSIEPNLLRDEIIEFVAQSQHFVPHFHIPLQSGSDHILGLMRRRYRRDLYADRVMLIKSLMPHACIGADVIVGFPGETDEHFLETYEFIRTLPISYLHVFTYSERDNIPAASMTGVIPMHTRKSRNKMLRTLSAKLQRAFMESQLNTVRTVLWETENREGYIQGYTDNYIRCRTYWNPELANALQVVSLQRIDEDGFMRVEALEFSQSVNKTHASASIGVNT</sequence>
<evidence type="ECO:0000259" key="17">
    <source>
        <dbReference type="PROSITE" id="PS51918"/>
    </source>
</evidence>
<dbReference type="GO" id="GO:0035598">
    <property type="term" value="F:tRNA (N(6)-L-threonylcarbamoyladenosine(37)-C(2))-methylthiotransferase activity"/>
    <property type="evidence" value="ECO:0007669"/>
    <property type="project" value="UniProtKB-EC"/>
</dbReference>
<dbReference type="SMART" id="SM00729">
    <property type="entry name" value="Elp3"/>
    <property type="match status" value="1"/>
</dbReference>
<evidence type="ECO:0000259" key="16">
    <source>
        <dbReference type="PROSITE" id="PS51449"/>
    </source>
</evidence>
<dbReference type="GO" id="GO:0046872">
    <property type="term" value="F:metal ion binding"/>
    <property type="evidence" value="ECO:0007669"/>
    <property type="project" value="UniProtKB-KW"/>
</dbReference>
<dbReference type="SFLD" id="SFLDG01082">
    <property type="entry name" value="B12-binding_domain_containing"/>
    <property type="match status" value="1"/>
</dbReference>
<keyword evidence="5" id="KW-0963">Cytoplasm</keyword>
<evidence type="ECO:0000256" key="11">
    <source>
        <dbReference type="ARBA" id="ARBA00023014"/>
    </source>
</evidence>
<keyword evidence="11" id="KW-0411">Iron-sulfur</keyword>
<dbReference type="InterPro" id="IPR006638">
    <property type="entry name" value="Elp3/MiaA/NifB-like_rSAM"/>
</dbReference>
<protein>
    <recommendedName>
        <fullName evidence="15">Threonylcarbamoyladenosine tRNA methylthiotransferase MtaB</fullName>
        <ecNumber evidence="3">2.8.4.5</ecNumber>
    </recommendedName>
    <alternativeName>
        <fullName evidence="12">tRNA-t(6)A37 methylthiotransferase</fullName>
    </alternativeName>
</protein>
<dbReference type="RefSeq" id="WP_245966145.1">
    <property type="nucleotide sequence ID" value="NZ_BHZE01000028.1"/>
</dbReference>
<keyword evidence="9" id="KW-0479">Metal-binding</keyword>
<evidence type="ECO:0000256" key="8">
    <source>
        <dbReference type="ARBA" id="ARBA00022694"/>
    </source>
</evidence>
<evidence type="ECO:0000256" key="1">
    <source>
        <dbReference type="ARBA" id="ARBA00001966"/>
    </source>
</evidence>
<dbReference type="PROSITE" id="PS51918">
    <property type="entry name" value="RADICAL_SAM"/>
    <property type="match status" value="1"/>
</dbReference>
<evidence type="ECO:0000313" key="19">
    <source>
        <dbReference type="Proteomes" id="UP000286715"/>
    </source>
</evidence>
<dbReference type="InterPro" id="IPR013848">
    <property type="entry name" value="Methylthiotransferase_N"/>
</dbReference>
<comment type="catalytic activity">
    <reaction evidence="13">
        <text>N(6)-L-threonylcarbamoyladenosine(37) in tRNA + (sulfur carrier)-SH + AH2 + 2 S-adenosyl-L-methionine = 2-methylsulfanyl-N(6)-L-threonylcarbamoyladenosine(37) in tRNA + (sulfur carrier)-H + 5'-deoxyadenosine + L-methionine + A + S-adenosyl-L-homocysteine + 2 H(+)</text>
        <dbReference type="Rhea" id="RHEA:37075"/>
        <dbReference type="Rhea" id="RHEA-COMP:10163"/>
        <dbReference type="Rhea" id="RHEA-COMP:11092"/>
        <dbReference type="Rhea" id="RHEA-COMP:14737"/>
        <dbReference type="Rhea" id="RHEA-COMP:14739"/>
        <dbReference type="ChEBI" id="CHEBI:13193"/>
        <dbReference type="ChEBI" id="CHEBI:15378"/>
        <dbReference type="ChEBI" id="CHEBI:17319"/>
        <dbReference type="ChEBI" id="CHEBI:17499"/>
        <dbReference type="ChEBI" id="CHEBI:29917"/>
        <dbReference type="ChEBI" id="CHEBI:57844"/>
        <dbReference type="ChEBI" id="CHEBI:57856"/>
        <dbReference type="ChEBI" id="CHEBI:59789"/>
        <dbReference type="ChEBI" id="CHEBI:64428"/>
        <dbReference type="ChEBI" id="CHEBI:74418"/>
        <dbReference type="ChEBI" id="CHEBI:74420"/>
        <dbReference type="EC" id="2.8.4.5"/>
    </reaction>
</comment>
<keyword evidence="8" id="KW-0819">tRNA processing</keyword>
<evidence type="ECO:0000256" key="4">
    <source>
        <dbReference type="ARBA" id="ARBA00022485"/>
    </source>
</evidence>
<dbReference type="Gene3D" id="3.80.30.20">
    <property type="entry name" value="tm_1862 like domain"/>
    <property type="match status" value="1"/>
</dbReference>
<dbReference type="Pfam" id="PF00919">
    <property type="entry name" value="UPF0004"/>
    <property type="match status" value="1"/>
</dbReference>
<feature type="domain" description="MTTase N-terminal" evidence="16">
    <location>
        <begin position="20"/>
        <end position="132"/>
    </location>
</feature>
<dbReference type="PROSITE" id="PS51449">
    <property type="entry name" value="MTTASE_N"/>
    <property type="match status" value="1"/>
</dbReference>
<keyword evidence="7" id="KW-0949">S-adenosyl-L-methionine</keyword>
<dbReference type="PANTHER" id="PTHR43837">
    <property type="entry name" value="RIBOSOMAL PROTEIN S12 METHYLTHIOTRANSFERASE RIMO"/>
    <property type="match status" value="1"/>
</dbReference>
<dbReference type="Pfam" id="PF04055">
    <property type="entry name" value="Radical_SAM"/>
    <property type="match status" value="1"/>
</dbReference>
<evidence type="ECO:0000256" key="9">
    <source>
        <dbReference type="ARBA" id="ARBA00022723"/>
    </source>
</evidence>
<keyword evidence="19" id="KW-1185">Reference proteome</keyword>
<comment type="function">
    <text evidence="2">Catalyzes the methylthiolation of N6-threonylcarbamoyladenosine (t(6)A), leading to the formation of 2-methylthio-N6-threonylcarbamoyladenosine (ms(2)t(6)A) at position 37 in tRNAs that read codons beginning with adenine.</text>
</comment>
<comment type="caution">
    <text evidence="18">The sequence shown here is derived from an EMBL/GenBank/DDBJ whole genome shotgun (WGS) entry which is preliminary data.</text>
</comment>
<dbReference type="AlphaFoldDB" id="A0A401XNL6"/>
<dbReference type="SUPFAM" id="SSF102114">
    <property type="entry name" value="Radical SAM enzymes"/>
    <property type="match status" value="1"/>
</dbReference>
<evidence type="ECO:0000256" key="7">
    <source>
        <dbReference type="ARBA" id="ARBA00022691"/>
    </source>
</evidence>
<accession>A0A401XNL6</accession>
<dbReference type="InterPro" id="IPR005840">
    <property type="entry name" value="Ribosomal_uS12_MeSTrfase_RimO"/>
</dbReference>
<dbReference type="InterPro" id="IPR058240">
    <property type="entry name" value="rSAM_sf"/>
</dbReference>
<dbReference type="GO" id="GO:0051539">
    <property type="term" value="F:4 iron, 4 sulfur cluster binding"/>
    <property type="evidence" value="ECO:0007669"/>
    <property type="project" value="UniProtKB-KW"/>
</dbReference>
<keyword evidence="6" id="KW-0808">Transferase</keyword>
<evidence type="ECO:0000256" key="5">
    <source>
        <dbReference type="ARBA" id="ARBA00022490"/>
    </source>
</evidence>
<dbReference type="Gene3D" id="3.40.50.12160">
    <property type="entry name" value="Methylthiotransferase, N-terminal domain"/>
    <property type="match status" value="1"/>
</dbReference>
<dbReference type="FunFam" id="3.40.50.12160:FF:000004">
    <property type="entry name" value="Threonylcarbamoyladenosine tRNA methylthiotransferase MtaB"/>
    <property type="match status" value="1"/>
</dbReference>
<proteinExistence type="inferred from homology"/>
<gene>
    <name evidence="18" type="ORF">JCM31826_20960</name>
</gene>
<evidence type="ECO:0000256" key="12">
    <source>
        <dbReference type="ARBA" id="ARBA00031213"/>
    </source>
</evidence>
<dbReference type="InterPro" id="IPR005839">
    <property type="entry name" value="Methylthiotransferase"/>
</dbReference>
<dbReference type="SFLD" id="SFLDS00029">
    <property type="entry name" value="Radical_SAM"/>
    <property type="match status" value="1"/>
</dbReference>
<dbReference type="SFLD" id="SFLDG01061">
    <property type="entry name" value="methylthiotransferase"/>
    <property type="match status" value="1"/>
</dbReference>
<evidence type="ECO:0000256" key="10">
    <source>
        <dbReference type="ARBA" id="ARBA00023004"/>
    </source>
</evidence>
<feature type="domain" description="Radical SAM core" evidence="17">
    <location>
        <begin position="155"/>
        <end position="389"/>
    </location>
</feature>
<dbReference type="PANTHER" id="PTHR43837:SF1">
    <property type="entry name" value="RIBOSOMAL PROTEIN US12 METHYLTHIOTRANSFERASE RIMO"/>
    <property type="match status" value="1"/>
</dbReference>
<dbReference type="InterPro" id="IPR038135">
    <property type="entry name" value="Methylthiotransferase_N_sf"/>
</dbReference>
<dbReference type="FunFam" id="3.80.30.20:FF:000001">
    <property type="entry name" value="tRNA-2-methylthio-N(6)-dimethylallyladenosine synthase 2"/>
    <property type="match status" value="1"/>
</dbReference>
<evidence type="ECO:0000313" key="18">
    <source>
        <dbReference type="EMBL" id="GCD78614.1"/>
    </source>
</evidence>
<evidence type="ECO:0000256" key="14">
    <source>
        <dbReference type="ARBA" id="ARBA00061574"/>
    </source>
</evidence>
<reference evidence="18 19" key="1">
    <citation type="submission" date="2018-11" db="EMBL/GenBank/DDBJ databases">
        <title>Schleiferia aggregans sp. nov., a moderately thermophilic heterotrophic bacterium isolated from microbial mats at a terrestrial hot spring.</title>
        <authorList>
            <person name="Iino T."/>
            <person name="Ohkuma M."/>
            <person name="Haruta S."/>
        </authorList>
    </citation>
    <scope>NUCLEOTIDE SEQUENCE [LARGE SCALE GENOMIC DNA]</scope>
    <source>
        <strain evidence="18 19">LA</strain>
    </source>
</reference>
<keyword evidence="4" id="KW-0004">4Fe-4S</keyword>
<keyword evidence="10" id="KW-0408">Iron</keyword>
<evidence type="ECO:0000256" key="6">
    <source>
        <dbReference type="ARBA" id="ARBA00022679"/>
    </source>
</evidence>
<dbReference type="EMBL" id="BHZE01000028">
    <property type="protein sequence ID" value="GCD78614.1"/>
    <property type="molecule type" value="Genomic_DNA"/>
</dbReference>